<dbReference type="EMBL" id="JARJCM010000052">
    <property type="protein sequence ID" value="KAJ7035205.1"/>
    <property type="molecule type" value="Genomic_DNA"/>
</dbReference>
<feature type="region of interest" description="Disordered" evidence="1">
    <location>
        <begin position="58"/>
        <end position="87"/>
    </location>
</feature>
<keyword evidence="3" id="KW-1185">Reference proteome</keyword>
<dbReference type="AlphaFoldDB" id="A0AAD6SWN2"/>
<organism evidence="2 3">
    <name type="scientific">Mycena alexandri</name>
    <dbReference type="NCBI Taxonomy" id="1745969"/>
    <lineage>
        <taxon>Eukaryota</taxon>
        <taxon>Fungi</taxon>
        <taxon>Dikarya</taxon>
        <taxon>Basidiomycota</taxon>
        <taxon>Agaricomycotina</taxon>
        <taxon>Agaricomycetes</taxon>
        <taxon>Agaricomycetidae</taxon>
        <taxon>Agaricales</taxon>
        <taxon>Marasmiineae</taxon>
        <taxon>Mycenaceae</taxon>
        <taxon>Mycena</taxon>
    </lineage>
</organism>
<proteinExistence type="predicted"/>
<name>A0AAD6SWN2_9AGAR</name>
<feature type="compositionally biased region" description="Polar residues" evidence="1">
    <location>
        <begin position="1"/>
        <end position="13"/>
    </location>
</feature>
<gene>
    <name evidence="2" type="ORF">C8F04DRAFT_1182614</name>
</gene>
<reference evidence="2" key="1">
    <citation type="submission" date="2023-03" db="EMBL/GenBank/DDBJ databases">
        <title>Massive genome expansion in bonnet fungi (Mycena s.s.) driven by repeated elements and novel gene families across ecological guilds.</title>
        <authorList>
            <consortium name="Lawrence Berkeley National Laboratory"/>
            <person name="Harder C.B."/>
            <person name="Miyauchi S."/>
            <person name="Viragh M."/>
            <person name="Kuo A."/>
            <person name="Thoen E."/>
            <person name="Andreopoulos B."/>
            <person name="Lu D."/>
            <person name="Skrede I."/>
            <person name="Drula E."/>
            <person name="Henrissat B."/>
            <person name="Morin E."/>
            <person name="Kohler A."/>
            <person name="Barry K."/>
            <person name="LaButti K."/>
            <person name="Morin E."/>
            <person name="Salamov A."/>
            <person name="Lipzen A."/>
            <person name="Mereny Z."/>
            <person name="Hegedus B."/>
            <person name="Baldrian P."/>
            <person name="Stursova M."/>
            <person name="Weitz H."/>
            <person name="Taylor A."/>
            <person name="Grigoriev I.V."/>
            <person name="Nagy L.G."/>
            <person name="Martin F."/>
            <person name="Kauserud H."/>
        </authorList>
    </citation>
    <scope>NUCLEOTIDE SEQUENCE</scope>
    <source>
        <strain evidence="2">CBHHK200</strain>
    </source>
</reference>
<evidence type="ECO:0000313" key="2">
    <source>
        <dbReference type="EMBL" id="KAJ7035205.1"/>
    </source>
</evidence>
<comment type="caution">
    <text evidence="2">The sequence shown here is derived from an EMBL/GenBank/DDBJ whole genome shotgun (WGS) entry which is preliminary data.</text>
</comment>
<evidence type="ECO:0000256" key="1">
    <source>
        <dbReference type="SAM" id="MobiDB-lite"/>
    </source>
</evidence>
<evidence type="ECO:0000313" key="3">
    <source>
        <dbReference type="Proteomes" id="UP001218188"/>
    </source>
</evidence>
<dbReference type="Proteomes" id="UP001218188">
    <property type="component" value="Unassembled WGS sequence"/>
</dbReference>
<accession>A0AAD6SWN2</accession>
<sequence>MFNTSSTNDNSRSIKVLPRPSGASKALSPEGTGPFCKQGIQNFARAPGKFLRTRNAFVLGPRQPQISPRKPSKTRAKPRSTEVARGGEQFQKRLSPFPKVRAVESSESSAREAGASDIRWSMSNHFVSRPVMNFPNTSPLFAMHLISSHCPRDSAVILSGMVDGDLLASAFIADPQIHNALFDVVTPLNLAYATDDWKRTSNICYSNIMAKIGYGDRIPMVVVTLPVIIVPPLVAADHISLWLLGPNITIPSTIISLRDNLTGPLILQTNHPHQNT</sequence>
<protein>
    <submittedName>
        <fullName evidence="2">Uncharacterized protein</fullName>
    </submittedName>
</protein>
<feature type="region of interest" description="Disordered" evidence="1">
    <location>
        <begin position="1"/>
        <end position="34"/>
    </location>
</feature>